<evidence type="ECO:0000313" key="7">
    <source>
        <dbReference type="EMBL" id="PQO26713.1"/>
    </source>
</evidence>
<accession>A0A2S8F3K1</accession>
<dbReference type="InterPro" id="IPR017850">
    <property type="entry name" value="Alkaline_phosphatase_core_sf"/>
</dbReference>
<keyword evidence="2" id="KW-0479">Metal-binding</keyword>
<evidence type="ECO:0000256" key="3">
    <source>
        <dbReference type="ARBA" id="ARBA00022801"/>
    </source>
</evidence>
<feature type="domain" description="Sulfatase N-terminal" evidence="6">
    <location>
        <begin position="26"/>
        <end position="383"/>
    </location>
</feature>
<dbReference type="Gene3D" id="3.40.720.10">
    <property type="entry name" value="Alkaline Phosphatase, subunit A"/>
    <property type="match status" value="1"/>
</dbReference>
<dbReference type="OrthoDB" id="237120at2"/>
<dbReference type="AlphaFoldDB" id="A0A2S8F3K1"/>
<dbReference type="Pfam" id="PF00884">
    <property type="entry name" value="Sulfatase"/>
    <property type="match status" value="1"/>
</dbReference>
<organism evidence="7 8">
    <name type="scientific">Blastopirellula marina</name>
    <dbReference type="NCBI Taxonomy" id="124"/>
    <lineage>
        <taxon>Bacteria</taxon>
        <taxon>Pseudomonadati</taxon>
        <taxon>Planctomycetota</taxon>
        <taxon>Planctomycetia</taxon>
        <taxon>Pirellulales</taxon>
        <taxon>Pirellulaceae</taxon>
        <taxon>Blastopirellula</taxon>
    </lineage>
</organism>
<dbReference type="PANTHER" id="PTHR42693">
    <property type="entry name" value="ARYLSULFATASE FAMILY MEMBER"/>
    <property type="match status" value="1"/>
</dbReference>
<comment type="similarity">
    <text evidence="1">Belongs to the sulfatase family.</text>
</comment>
<evidence type="ECO:0000313" key="8">
    <source>
        <dbReference type="Proteomes" id="UP000240009"/>
    </source>
</evidence>
<sequence>MSKSVYVLFAVLLSLATVTSLSAAKPNIVIVLTDDQAPWAFGSAVRSGQFQDVPAAATPNIDRLASEGAVFRNFFCTTPVCSPARASFMTGRYASELGIPDFIPQPGHKLYDPNNEARLDPDGTVTIAELLKGAGYRTGLVGKWHLGDWTAPGNEKFHPMRHGFDYFMGLTGGGTTPDSPMLEEDGEVRKFKGLTTDILTDRAIGFIERNREHPFFLCLATRAPHGKWLPVAPEDWKPYAELDPTIPKYPGLDIMRVKKMMREYLASTSGVDRNLGRILDALEKNHLADNTIVIFTSDHGFNMGHHGIWHKGNGLWATKKQPPGEYHNGVRVISDKYRPNLYDESLRVPAIVRWPGMVAPETVISSTATALDVFPTLAQVAGVDSDPKLLGRSLLPLLKGEQPDGWNNDVYAEYDMIHYATASLRCYRTDHYKLVRDDHNDGCDEFFDLAEDPSENHNLIHDPRPEIQHKIKELDALLRRHAPKH</sequence>
<feature type="chain" id="PRO_5015615691" evidence="5">
    <location>
        <begin position="24"/>
        <end position="485"/>
    </location>
</feature>
<dbReference type="EMBL" id="PUIA01000064">
    <property type="protein sequence ID" value="PQO26713.1"/>
    <property type="molecule type" value="Genomic_DNA"/>
</dbReference>
<dbReference type="PROSITE" id="PS00149">
    <property type="entry name" value="SULFATASE_2"/>
    <property type="match status" value="1"/>
</dbReference>
<gene>
    <name evidence="7" type="ORF">C5Y96_19710</name>
</gene>
<dbReference type="InterPro" id="IPR024607">
    <property type="entry name" value="Sulfatase_CS"/>
</dbReference>
<feature type="signal peptide" evidence="5">
    <location>
        <begin position="1"/>
        <end position="23"/>
    </location>
</feature>
<reference evidence="7 8" key="1">
    <citation type="submission" date="2018-02" db="EMBL/GenBank/DDBJ databases">
        <title>Comparative genomes isolates from brazilian mangrove.</title>
        <authorList>
            <person name="Araujo J.E."/>
            <person name="Taketani R.G."/>
            <person name="Silva M.C.P."/>
            <person name="Loureco M.V."/>
            <person name="Andreote F.D."/>
        </authorList>
    </citation>
    <scope>NUCLEOTIDE SEQUENCE [LARGE SCALE GENOMIC DNA]</scope>
    <source>
        <strain evidence="7 8">HEX-2 MGV</strain>
    </source>
</reference>
<keyword evidence="5" id="KW-0732">Signal</keyword>
<dbReference type="SUPFAM" id="SSF53649">
    <property type="entry name" value="Alkaline phosphatase-like"/>
    <property type="match status" value="1"/>
</dbReference>
<dbReference type="InterPro" id="IPR000917">
    <property type="entry name" value="Sulfatase_N"/>
</dbReference>
<keyword evidence="4" id="KW-0106">Calcium</keyword>
<evidence type="ECO:0000259" key="6">
    <source>
        <dbReference type="Pfam" id="PF00884"/>
    </source>
</evidence>
<dbReference type="PROSITE" id="PS00523">
    <property type="entry name" value="SULFATASE_1"/>
    <property type="match status" value="1"/>
</dbReference>
<proteinExistence type="inferred from homology"/>
<protein>
    <submittedName>
        <fullName evidence="7">N-acetylgalactosamine-6-sulfatase</fullName>
    </submittedName>
</protein>
<evidence type="ECO:0000256" key="4">
    <source>
        <dbReference type="ARBA" id="ARBA00022837"/>
    </source>
</evidence>
<dbReference type="GO" id="GO:0046872">
    <property type="term" value="F:metal ion binding"/>
    <property type="evidence" value="ECO:0007669"/>
    <property type="project" value="UniProtKB-KW"/>
</dbReference>
<dbReference type="Proteomes" id="UP000240009">
    <property type="component" value="Unassembled WGS sequence"/>
</dbReference>
<dbReference type="GO" id="GO:0004065">
    <property type="term" value="F:arylsulfatase activity"/>
    <property type="evidence" value="ECO:0007669"/>
    <property type="project" value="TreeGrafter"/>
</dbReference>
<comment type="caution">
    <text evidence="7">The sequence shown here is derived from an EMBL/GenBank/DDBJ whole genome shotgun (WGS) entry which is preliminary data.</text>
</comment>
<evidence type="ECO:0000256" key="1">
    <source>
        <dbReference type="ARBA" id="ARBA00008779"/>
    </source>
</evidence>
<dbReference type="InterPro" id="IPR050738">
    <property type="entry name" value="Sulfatase"/>
</dbReference>
<evidence type="ECO:0000256" key="2">
    <source>
        <dbReference type="ARBA" id="ARBA00022723"/>
    </source>
</evidence>
<evidence type="ECO:0000256" key="5">
    <source>
        <dbReference type="SAM" id="SignalP"/>
    </source>
</evidence>
<keyword evidence="3" id="KW-0378">Hydrolase</keyword>
<dbReference type="PANTHER" id="PTHR42693:SF53">
    <property type="entry name" value="ENDO-4-O-SULFATASE"/>
    <property type="match status" value="1"/>
</dbReference>
<dbReference type="RefSeq" id="WP_105356916.1">
    <property type="nucleotide sequence ID" value="NZ_PUIA01000064.1"/>
</dbReference>
<name>A0A2S8F3K1_9BACT</name>